<dbReference type="OrthoDB" id="839209at2"/>
<sequence length="156" mass="18140">MNRFSIVILSILFSICPFLTQGQVSSGYQVLKTNNAFIIKPYAIDFTRIDTEGMSLECSTTNLSNELNFSIISSYFDEDTQILFRNIKIQARVYIDISGTIQNLYFISENDPENYSIDFNGLATTIKRKLKIEQNKECLTKMEDKYISWYIPLFQY</sequence>
<dbReference type="AlphaFoldDB" id="G0IW98"/>
<protein>
    <submittedName>
        <fullName evidence="1">Uncharacterized protein</fullName>
    </submittedName>
</protein>
<keyword evidence="2" id="KW-1185">Reference proteome</keyword>
<dbReference type="HOGENOM" id="CLU_1683657_0_0_10"/>
<dbReference type="Proteomes" id="UP000001635">
    <property type="component" value="Chromosome"/>
</dbReference>
<reference evidence="2" key="1">
    <citation type="submission" date="2011-07" db="EMBL/GenBank/DDBJ databases">
        <title>The complete genome of Cyclobacterium marinum DSM 745.</title>
        <authorList>
            <person name="Lucas S."/>
            <person name="Han J."/>
            <person name="Lapidus A."/>
            <person name="Bruce D."/>
            <person name="Goodwin L."/>
            <person name="Pitluck S."/>
            <person name="Peters L."/>
            <person name="Kyrpides N."/>
            <person name="Mavromatis K."/>
            <person name="Ivanova N."/>
            <person name="Ovchinnikova G."/>
            <person name="Chertkov O."/>
            <person name="Detter J.C."/>
            <person name="Tapia R."/>
            <person name="Han C."/>
            <person name="Land M."/>
            <person name="Hauser L."/>
            <person name="Markowitz V."/>
            <person name="Cheng J.-F."/>
            <person name="Hugenholtz P."/>
            <person name="Woyke T."/>
            <person name="Wu D."/>
            <person name="Tindall B."/>
            <person name="Schuetze A."/>
            <person name="Brambilla E."/>
            <person name="Klenk H.-P."/>
            <person name="Eisen J.A."/>
        </authorList>
    </citation>
    <scope>NUCLEOTIDE SEQUENCE [LARGE SCALE GENOMIC DNA]</scope>
    <source>
        <strain evidence="2">ATCC 25205 / DSM 745 / LMG 13164 / NCIMB 1802</strain>
    </source>
</reference>
<dbReference type="EMBL" id="CP002955">
    <property type="protein sequence ID" value="AEL27086.1"/>
    <property type="molecule type" value="Genomic_DNA"/>
</dbReference>
<name>G0IW98_CYCMS</name>
<evidence type="ECO:0000313" key="2">
    <source>
        <dbReference type="Proteomes" id="UP000001635"/>
    </source>
</evidence>
<dbReference type="RefSeq" id="WP_014021376.1">
    <property type="nucleotide sequence ID" value="NC_015914.1"/>
</dbReference>
<organism evidence="1 2">
    <name type="scientific">Cyclobacterium marinum (strain ATCC 25205 / DSM 745 / LMG 13164 / NCIMB 1802)</name>
    <name type="common">Flectobacillus marinus</name>
    <dbReference type="NCBI Taxonomy" id="880070"/>
    <lineage>
        <taxon>Bacteria</taxon>
        <taxon>Pseudomonadati</taxon>
        <taxon>Bacteroidota</taxon>
        <taxon>Cytophagia</taxon>
        <taxon>Cytophagales</taxon>
        <taxon>Cyclobacteriaceae</taxon>
        <taxon>Cyclobacterium</taxon>
    </lineage>
</organism>
<accession>G0IW98</accession>
<evidence type="ECO:0000313" key="1">
    <source>
        <dbReference type="EMBL" id="AEL27086.1"/>
    </source>
</evidence>
<gene>
    <name evidence="1" type="ordered locus">Cycma_3363</name>
</gene>
<proteinExistence type="predicted"/>
<dbReference type="KEGG" id="cmr:Cycma_3363"/>